<dbReference type="AlphaFoldDB" id="A0AAJ1NUQ2"/>
<dbReference type="RefSeq" id="WP_269776465.1">
    <property type="nucleotide sequence ID" value="NZ_JAOCBF010000131.1"/>
</dbReference>
<gene>
    <name evidence="1" type="ORF">N5C89_32725</name>
</gene>
<evidence type="ECO:0000313" key="1">
    <source>
        <dbReference type="EMBL" id="MDH0967589.1"/>
    </source>
</evidence>
<evidence type="ECO:0000313" key="2">
    <source>
        <dbReference type="Proteomes" id="UP001159937"/>
    </source>
</evidence>
<comment type="caution">
    <text evidence="1">The sequence shown here is derived from an EMBL/GenBank/DDBJ whole genome shotgun (WGS) entry which is preliminary data.</text>
</comment>
<organism evidence="1 2">
    <name type="scientific">Klebsiella michiganensis</name>
    <dbReference type="NCBI Taxonomy" id="1134687"/>
    <lineage>
        <taxon>Bacteria</taxon>
        <taxon>Pseudomonadati</taxon>
        <taxon>Pseudomonadota</taxon>
        <taxon>Gammaproteobacteria</taxon>
        <taxon>Enterobacterales</taxon>
        <taxon>Enterobacteriaceae</taxon>
        <taxon>Klebsiella/Raoultella group</taxon>
        <taxon>Klebsiella</taxon>
    </lineage>
</organism>
<sequence length="97" mass="11045">MSKQRKWRFVAEGAEKQQGGSYSGQRTGFFQVWYVTGGDGVKFRRCPYTPGGWKVQKNRTTYDDQPVEYAVKNHEDISALDAFVGEKPYPGYGRVQA</sequence>
<protein>
    <submittedName>
        <fullName evidence="1">Uncharacterized protein</fullName>
    </submittedName>
</protein>
<name>A0AAJ1NUQ2_9ENTR</name>
<accession>A0AAJ1NUQ2</accession>
<dbReference type="EMBL" id="JAOCBF010000131">
    <property type="protein sequence ID" value="MDH0967589.1"/>
    <property type="molecule type" value="Genomic_DNA"/>
</dbReference>
<dbReference type="Proteomes" id="UP001159937">
    <property type="component" value="Unassembled WGS sequence"/>
</dbReference>
<reference evidence="1" key="1">
    <citation type="submission" date="2022-09" db="EMBL/GenBank/DDBJ databases">
        <title>Intensive care unit water sources are persistently colonized with multi-drug resistant bacteria and are the site of extensive horizontal gene transfer of antibiotic resistance genes.</title>
        <authorList>
            <person name="Diorio-Toth L."/>
        </authorList>
    </citation>
    <scope>NUCLEOTIDE SEQUENCE</scope>
    <source>
        <strain evidence="1">GD03918</strain>
    </source>
</reference>
<proteinExistence type="predicted"/>